<evidence type="ECO:0000313" key="1">
    <source>
        <dbReference type="EMBL" id="ABC28145.1"/>
    </source>
</evidence>
<dbReference type="KEGG" id="hch:HCH_01277"/>
<keyword evidence="2" id="KW-1185">Reference proteome</keyword>
<dbReference type="AlphaFoldDB" id="Q2SMH9"/>
<evidence type="ECO:0000313" key="2">
    <source>
        <dbReference type="Proteomes" id="UP000000238"/>
    </source>
</evidence>
<name>Q2SMH9_HAHCH</name>
<reference evidence="1 2" key="1">
    <citation type="journal article" date="2005" name="Nucleic Acids Res.">
        <title>Genomic blueprint of Hahella chejuensis, a marine microbe producing an algicidal agent.</title>
        <authorList>
            <person name="Jeong H."/>
            <person name="Yim J.H."/>
            <person name="Lee C."/>
            <person name="Choi S.-H."/>
            <person name="Park Y.K."/>
            <person name="Yoon S.H."/>
            <person name="Hur C.-G."/>
            <person name="Kang H.-Y."/>
            <person name="Kim D."/>
            <person name="Lee H.H."/>
            <person name="Park K.H."/>
            <person name="Park S.-H."/>
            <person name="Park H.-S."/>
            <person name="Lee H.K."/>
            <person name="Oh T.K."/>
            <person name="Kim J.F."/>
        </authorList>
    </citation>
    <scope>NUCLEOTIDE SEQUENCE [LARGE SCALE GENOMIC DNA]</scope>
    <source>
        <strain evidence="1 2">KCTC 2396</strain>
    </source>
</reference>
<protein>
    <submittedName>
        <fullName evidence="1">Uncharacterized protein</fullName>
    </submittedName>
</protein>
<accession>Q2SMH9</accession>
<sequence length="109" mass="12893">MKPLIAAIIMQSLCIHWAWGQDAMELSLRYGETLRYKGMEFEVAYIIDTLRADKRVSEYLIGLNINDGAEPELIELSSEEPTYWREYLLQYSYADREHVRFHIMSELSR</sequence>
<proteinExistence type="predicted"/>
<organism evidence="1 2">
    <name type="scientific">Hahella chejuensis (strain KCTC 2396)</name>
    <dbReference type="NCBI Taxonomy" id="349521"/>
    <lineage>
        <taxon>Bacteria</taxon>
        <taxon>Pseudomonadati</taxon>
        <taxon>Pseudomonadota</taxon>
        <taxon>Gammaproteobacteria</taxon>
        <taxon>Oceanospirillales</taxon>
        <taxon>Hahellaceae</taxon>
        <taxon>Hahella</taxon>
    </lineage>
</organism>
<gene>
    <name evidence="1" type="ordered locus">HCH_01277</name>
</gene>
<dbReference type="HOGENOM" id="CLU_2180150_0_0_6"/>
<dbReference type="EMBL" id="CP000155">
    <property type="protein sequence ID" value="ABC28145.1"/>
    <property type="molecule type" value="Genomic_DNA"/>
</dbReference>
<dbReference type="Proteomes" id="UP000000238">
    <property type="component" value="Chromosome"/>
</dbReference>